<feature type="non-terminal residue" evidence="1">
    <location>
        <position position="1"/>
    </location>
</feature>
<dbReference type="Proteomes" id="UP001215598">
    <property type="component" value="Unassembled WGS sequence"/>
</dbReference>
<name>A0AAD7I0K9_9AGAR</name>
<keyword evidence="2" id="KW-1185">Reference proteome</keyword>
<protein>
    <submittedName>
        <fullName evidence="1">Uncharacterized protein</fullName>
    </submittedName>
</protein>
<accession>A0AAD7I0K9</accession>
<dbReference type="AlphaFoldDB" id="A0AAD7I0K9"/>
<organism evidence="1 2">
    <name type="scientific">Mycena metata</name>
    <dbReference type="NCBI Taxonomy" id="1033252"/>
    <lineage>
        <taxon>Eukaryota</taxon>
        <taxon>Fungi</taxon>
        <taxon>Dikarya</taxon>
        <taxon>Basidiomycota</taxon>
        <taxon>Agaricomycotina</taxon>
        <taxon>Agaricomycetes</taxon>
        <taxon>Agaricomycetidae</taxon>
        <taxon>Agaricales</taxon>
        <taxon>Marasmiineae</taxon>
        <taxon>Mycenaceae</taxon>
        <taxon>Mycena</taxon>
    </lineage>
</organism>
<comment type="caution">
    <text evidence="1">The sequence shown here is derived from an EMBL/GenBank/DDBJ whole genome shotgun (WGS) entry which is preliminary data.</text>
</comment>
<gene>
    <name evidence="1" type="ORF">B0H16DRAFT_1329281</name>
</gene>
<reference evidence="1" key="1">
    <citation type="submission" date="2023-03" db="EMBL/GenBank/DDBJ databases">
        <title>Massive genome expansion in bonnet fungi (Mycena s.s.) driven by repeated elements and novel gene families across ecological guilds.</title>
        <authorList>
            <consortium name="Lawrence Berkeley National Laboratory"/>
            <person name="Harder C.B."/>
            <person name="Miyauchi S."/>
            <person name="Viragh M."/>
            <person name="Kuo A."/>
            <person name="Thoen E."/>
            <person name="Andreopoulos B."/>
            <person name="Lu D."/>
            <person name="Skrede I."/>
            <person name="Drula E."/>
            <person name="Henrissat B."/>
            <person name="Morin E."/>
            <person name="Kohler A."/>
            <person name="Barry K."/>
            <person name="LaButti K."/>
            <person name="Morin E."/>
            <person name="Salamov A."/>
            <person name="Lipzen A."/>
            <person name="Mereny Z."/>
            <person name="Hegedus B."/>
            <person name="Baldrian P."/>
            <person name="Stursova M."/>
            <person name="Weitz H."/>
            <person name="Taylor A."/>
            <person name="Grigoriev I.V."/>
            <person name="Nagy L.G."/>
            <person name="Martin F."/>
            <person name="Kauserud H."/>
        </authorList>
    </citation>
    <scope>NUCLEOTIDE SEQUENCE</scope>
    <source>
        <strain evidence="1">CBHHK182m</strain>
    </source>
</reference>
<dbReference type="EMBL" id="JARKIB010000152">
    <property type="protein sequence ID" value="KAJ7731512.1"/>
    <property type="molecule type" value="Genomic_DNA"/>
</dbReference>
<evidence type="ECO:0000313" key="1">
    <source>
        <dbReference type="EMBL" id="KAJ7731512.1"/>
    </source>
</evidence>
<proteinExistence type="predicted"/>
<sequence>SKEFDEGGVIDTLTPAEKLLIFIPATNNANEVILGGWRVHARTRSASTIYHFGVQTTYHRNNTKNFAAAKLNTEEDALFIMQLARVEDVSGVMRKFRDELLAFKQRVAEEARAKQKAKEQDAADRIKELMEIVIITDSKQLASKLKKDALRWHTKS</sequence>
<evidence type="ECO:0000313" key="2">
    <source>
        <dbReference type="Proteomes" id="UP001215598"/>
    </source>
</evidence>